<dbReference type="InterPro" id="IPR007110">
    <property type="entry name" value="Ig-like_dom"/>
</dbReference>
<sequence length="210" mass="22776">MEKEKWIGGSQKAGDDNRRTPPEQGEAPTSAEVVTIGNTFTDIKIFLSGSASRNPTVVPQPVSESIQQGESVTLNCKKHTETCAGEHSVYWFRHGSGESRTVRGALRLGLLHRAVSRTSPRGTSASLMLGLTTVLWPHVGRYCLGTGPSWTSRAGPVSQTRGPAVSSLDAGAEDADGLHYVVLNLSNKKNRSRRQRSNMLDEMVYSGIRQ</sequence>
<dbReference type="SUPFAM" id="SSF48726">
    <property type="entry name" value="Immunoglobulin"/>
    <property type="match status" value="1"/>
</dbReference>
<evidence type="ECO:0000259" key="2">
    <source>
        <dbReference type="PROSITE" id="PS50835"/>
    </source>
</evidence>
<proteinExistence type="predicted"/>
<dbReference type="InterPro" id="IPR036179">
    <property type="entry name" value="Ig-like_dom_sf"/>
</dbReference>
<dbReference type="Gene3D" id="2.60.40.10">
    <property type="entry name" value="Immunoglobulins"/>
    <property type="match status" value="1"/>
</dbReference>
<keyword evidence="4" id="KW-1185">Reference proteome</keyword>
<evidence type="ECO:0000313" key="4">
    <source>
        <dbReference type="Proteomes" id="UP000694557"/>
    </source>
</evidence>
<dbReference type="Proteomes" id="UP000694557">
    <property type="component" value="Unassembled WGS sequence"/>
</dbReference>
<dbReference type="InterPro" id="IPR013783">
    <property type="entry name" value="Ig-like_fold"/>
</dbReference>
<dbReference type="GeneTree" id="ENSGT00990000214068"/>
<organism evidence="3 4">
    <name type="scientific">Oncorhynchus kisutch</name>
    <name type="common">Coho salmon</name>
    <name type="synonym">Salmo kisutch</name>
    <dbReference type="NCBI Taxonomy" id="8019"/>
    <lineage>
        <taxon>Eukaryota</taxon>
        <taxon>Metazoa</taxon>
        <taxon>Chordata</taxon>
        <taxon>Craniata</taxon>
        <taxon>Vertebrata</taxon>
        <taxon>Euteleostomi</taxon>
        <taxon>Actinopterygii</taxon>
        <taxon>Neopterygii</taxon>
        <taxon>Teleostei</taxon>
        <taxon>Protacanthopterygii</taxon>
        <taxon>Salmoniformes</taxon>
        <taxon>Salmonidae</taxon>
        <taxon>Salmoninae</taxon>
        <taxon>Oncorhynchus</taxon>
    </lineage>
</organism>
<dbReference type="AlphaFoldDB" id="A0A8C7JEF9"/>
<dbReference type="PROSITE" id="PS50835">
    <property type="entry name" value="IG_LIKE"/>
    <property type="match status" value="1"/>
</dbReference>
<accession>A0A8C7JEF9</accession>
<feature type="region of interest" description="Disordered" evidence="1">
    <location>
        <begin position="1"/>
        <end position="29"/>
    </location>
</feature>
<evidence type="ECO:0000256" key="1">
    <source>
        <dbReference type="SAM" id="MobiDB-lite"/>
    </source>
</evidence>
<name>A0A8C7JEF9_ONCKI</name>
<protein>
    <recommendedName>
        <fullName evidence="2">Ig-like domain-containing protein</fullName>
    </recommendedName>
</protein>
<evidence type="ECO:0000313" key="3">
    <source>
        <dbReference type="Ensembl" id="ENSOKIP00005086367.1"/>
    </source>
</evidence>
<feature type="domain" description="Ig-like" evidence="2">
    <location>
        <begin position="55"/>
        <end position="142"/>
    </location>
</feature>
<reference evidence="3" key="1">
    <citation type="submission" date="2025-08" db="UniProtKB">
        <authorList>
            <consortium name="Ensembl"/>
        </authorList>
    </citation>
    <scope>IDENTIFICATION</scope>
</reference>
<dbReference type="Ensembl" id="ENSOKIT00005092365.1">
    <property type="protein sequence ID" value="ENSOKIP00005086367.1"/>
    <property type="gene ID" value="ENSOKIG00005037636.1"/>
</dbReference>
<reference evidence="3" key="2">
    <citation type="submission" date="2025-09" db="UniProtKB">
        <authorList>
            <consortium name="Ensembl"/>
        </authorList>
    </citation>
    <scope>IDENTIFICATION</scope>
</reference>